<dbReference type="AlphaFoldDB" id="A0A9D4RXY7"/>
<feature type="binding site" evidence="13">
    <location>
        <position position="221"/>
    </location>
    <ligand>
        <name>Zn(2+)</name>
        <dbReference type="ChEBI" id="CHEBI:29105"/>
        <label>1</label>
    </ligand>
</feature>
<dbReference type="GO" id="GO:0046872">
    <property type="term" value="F:metal ion binding"/>
    <property type="evidence" value="ECO:0007669"/>
    <property type="project" value="UniProtKB-KW"/>
</dbReference>
<evidence type="ECO:0000256" key="4">
    <source>
        <dbReference type="ARBA" id="ARBA00022723"/>
    </source>
</evidence>
<dbReference type="InterPro" id="IPR011001">
    <property type="entry name" value="Saposin-like"/>
</dbReference>
<keyword evidence="6 12" id="KW-0378">Hydrolase</keyword>
<evidence type="ECO:0000256" key="9">
    <source>
        <dbReference type="ARBA" id="ARBA00023180"/>
    </source>
</evidence>
<comment type="subcellular location">
    <subcellularLocation>
        <location evidence="1">Secreted</location>
    </subcellularLocation>
</comment>
<dbReference type="GO" id="GO:0004767">
    <property type="term" value="F:sphingomyelin phosphodiesterase activity"/>
    <property type="evidence" value="ECO:0007669"/>
    <property type="project" value="UniProtKB-UniRule"/>
</dbReference>
<dbReference type="InterPro" id="IPR045473">
    <property type="entry name" value="ASM_C"/>
</dbReference>
<reference evidence="17" key="1">
    <citation type="journal article" date="2019" name="bioRxiv">
        <title>The Genome of the Zebra Mussel, Dreissena polymorpha: A Resource for Invasive Species Research.</title>
        <authorList>
            <person name="McCartney M.A."/>
            <person name="Auch B."/>
            <person name="Kono T."/>
            <person name="Mallez S."/>
            <person name="Zhang Y."/>
            <person name="Obille A."/>
            <person name="Becker A."/>
            <person name="Abrahante J.E."/>
            <person name="Garbe J."/>
            <person name="Badalamenti J.P."/>
            <person name="Herman A."/>
            <person name="Mangelson H."/>
            <person name="Liachko I."/>
            <person name="Sullivan S."/>
            <person name="Sone E.D."/>
            <person name="Koren S."/>
            <person name="Silverstein K.A.T."/>
            <person name="Beckman K.B."/>
            <person name="Gohl D.M."/>
        </authorList>
    </citation>
    <scope>NUCLEOTIDE SEQUENCE</scope>
    <source>
        <strain evidence="17">Duluth1</strain>
        <tissue evidence="17">Whole animal</tissue>
    </source>
</reference>
<dbReference type="GO" id="GO:0005615">
    <property type="term" value="C:extracellular space"/>
    <property type="evidence" value="ECO:0007669"/>
    <property type="project" value="TreeGrafter"/>
</dbReference>
<dbReference type="GO" id="GO:0016798">
    <property type="term" value="F:hydrolase activity, acting on glycosyl bonds"/>
    <property type="evidence" value="ECO:0007669"/>
    <property type="project" value="UniProtKB-KW"/>
</dbReference>
<evidence type="ECO:0000256" key="6">
    <source>
        <dbReference type="ARBA" id="ARBA00022801"/>
    </source>
</evidence>
<feature type="disulfide bond" evidence="14">
    <location>
        <begin position="399"/>
        <end position="447"/>
    </location>
</feature>
<evidence type="ECO:0000256" key="3">
    <source>
        <dbReference type="ARBA" id="ARBA00022525"/>
    </source>
</evidence>
<feature type="chain" id="PRO_5038448858" description="Sphingomyelin phosphodiesterase" evidence="15">
    <location>
        <begin position="26"/>
        <end position="621"/>
    </location>
</feature>
<evidence type="ECO:0000256" key="1">
    <source>
        <dbReference type="ARBA" id="ARBA00004613"/>
    </source>
</evidence>
<dbReference type="GO" id="GO:0006685">
    <property type="term" value="P:sphingomyelin catabolic process"/>
    <property type="evidence" value="ECO:0007669"/>
    <property type="project" value="UniProtKB-UniRule"/>
</dbReference>
<evidence type="ECO:0000256" key="2">
    <source>
        <dbReference type="ARBA" id="ARBA00008234"/>
    </source>
</evidence>
<evidence type="ECO:0000256" key="11">
    <source>
        <dbReference type="ARBA" id="ARBA00047268"/>
    </source>
</evidence>
<accession>A0A9D4RXY7</accession>
<evidence type="ECO:0000259" key="16">
    <source>
        <dbReference type="PROSITE" id="PS50015"/>
    </source>
</evidence>
<dbReference type="InterPro" id="IPR041805">
    <property type="entry name" value="ASMase/PPN1_MPP"/>
</dbReference>
<reference evidence="17" key="2">
    <citation type="submission" date="2020-11" db="EMBL/GenBank/DDBJ databases">
        <authorList>
            <person name="McCartney M.A."/>
            <person name="Auch B."/>
            <person name="Kono T."/>
            <person name="Mallez S."/>
            <person name="Becker A."/>
            <person name="Gohl D.M."/>
            <person name="Silverstein K.A.T."/>
            <person name="Koren S."/>
            <person name="Bechman K.B."/>
            <person name="Herman A."/>
            <person name="Abrahante J.E."/>
            <person name="Garbe J."/>
        </authorList>
    </citation>
    <scope>NUCLEOTIDE SEQUENCE</scope>
    <source>
        <strain evidence="17">Duluth1</strain>
        <tissue evidence="17">Whole animal</tissue>
    </source>
</reference>
<evidence type="ECO:0000313" key="17">
    <source>
        <dbReference type="EMBL" id="KAH3885331.1"/>
    </source>
</evidence>
<dbReference type="EMBL" id="JAIWYP010000001">
    <property type="protein sequence ID" value="KAH3885331.1"/>
    <property type="molecule type" value="Genomic_DNA"/>
</dbReference>
<feature type="binding site" evidence="13">
    <location>
        <position position="475"/>
    </location>
    <ligand>
        <name>Zn(2+)</name>
        <dbReference type="ChEBI" id="CHEBI:29105"/>
        <label>1</label>
    </ligand>
</feature>
<proteinExistence type="inferred from homology"/>
<dbReference type="Gene3D" id="1.10.225.10">
    <property type="entry name" value="Saposin-like"/>
    <property type="match status" value="1"/>
</dbReference>
<evidence type="ECO:0000256" key="14">
    <source>
        <dbReference type="PIRSR" id="PIRSR000948-2"/>
    </source>
</evidence>
<evidence type="ECO:0000256" key="10">
    <source>
        <dbReference type="ARBA" id="ARBA00023295"/>
    </source>
</evidence>
<keyword evidence="8 14" id="KW-1015">Disulfide bond</keyword>
<dbReference type="GO" id="GO:0016020">
    <property type="term" value="C:membrane"/>
    <property type="evidence" value="ECO:0007669"/>
    <property type="project" value="GOC"/>
</dbReference>
<dbReference type="Pfam" id="PF19272">
    <property type="entry name" value="ASMase_C"/>
    <property type="match status" value="1"/>
</dbReference>
<feature type="disulfide bond" evidence="14">
    <location>
        <begin position="132"/>
        <end position="143"/>
    </location>
</feature>
<feature type="disulfide bond" evidence="14">
    <location>
        <begin position="104"/>
        <end position="169"/>
    </location>
</feature>
<feature type="binding site" evidence="13">
    <location>
        <position position="439"/>
    </location>
    <ligand>
        <name>Zn(2+)</name>
        <dbReference type="ChEBI" id="CHEBI:29105"/>
        <label>2</label>
    </ligand>
</feature>
<dbReference type="GO" id="GO:0046513">
    <property type="term" value="P:ceramide biosynthetic process"/>
    <property type="evidence" value="ECO:0007669"/>
    <property type="project" value="UniProtKB-ARBA"/>
</dbReference>
<evidence type="ECO:0000256" key="5">
    <source>
        <dbReference type="ARBA" id="ARBA00022729"/>
    </source>
</evidence>
<evidence type="ECO:0000256" key="8">
    <source>
        <dbReference type="ARBA" id="ARBA00023157"/>
    </source>
</evidence>
<keyword evidence="10 12" id="KW-0326">Glycosidase</keyword>
<evidence type="ECO:0000256" key="13">
    <source>
        <dbReference type="PIRSR" id="PIRSR000948-1"/>
    </source>
</evidence>
<keyword evidence="3" id="KW-0964">Secreted</keyword>
<feature type="binding site" evidence="13">
    <location>
        <position position="332"/>
    </location>
    <ligand>
        <name>Zn(2+)</name>
        <dbReference type="ChEBI" id="CHEBI:29105"/>
        <label>2</label>
    </ligand>
</feature>
<feature type="binding site" evidence="13">
    <location>
        <position position="292"/>
    </location>
    <ligand>
        <name>Zn(2+)</name>
        <dbReference type="ChEBI" id="CHEBI:29105"/>
        <label>2</label>
    </ligand>
</feature>
<dbReference type="Proteomes" id="UP000828390">
    <property type="component" value="Unassembled WGS sequence"/>
</dbReference>
<evidence type="ECO:0000313" key="18">
    <source>
        <dbReference type="Proteomes" id="UP000828390"/>
    </source>
</evidence>
<feature type="disulfide bond" evidence="14">
    <location>
        <begin position="240"/>
        <end position="263"/>
    </location>
</feature>
<keyword evidence="18" id="KW-1185">Reference proteome</keyword>
<evidence type="ECO:0000256" key="12">
    <source>
        <dbReference type="PIRNR" id="PIRNR000948"/>
    </source>
</evidence>
<dbReference type="OrthoDB" id="282973at2759"/>
<gene>
    <name evidence="17" type="ORF">DPMN_009325</name>
</gene>
<dbReference type="PANTHER" id="PTHR10340">
    <property type="entry name" value="SPHINGOMYELIN PHOSPHODIESTERASE"/>
    <property type="match status" value="1"/>
</dbReference>
<feature type="disulfide bond" evidence="14">
    <location>
        <begin position="101"/>
        <end position="177"/>
    </location>
</feature>
<sequence>MDGMSGKLLMLALLVSLAFLITSSASSYIRSWQSKNAGDSSATSGILRYPAGNVRVFDIEAFYETSDVAKFAAEHEQDILDARAHRKRECGTLVGVSAVDCEVCALFVSGARGLIEKGSTQADIVQFATFTCIKLKIEDDRVCKAVVQEFKDELFGTLIGVTLQAKEICGYVLGSDCGAPYNPEAMWNVTFPNMPKPPITPPRPPKPGSPILRVLHITDFHWDQEYSEGANAVCGEPLCCRKDDGPPAPGVVGAGRYGDFRDCDSSKIMLDSLFSHLRSIQDQFDYVLFTGDIPPHNIWNQSRDSQTDAMDKFSGYMRTYLPDKMLFPTLGNHESAPVNSFPPIYIQGNNSINWLYQVTADNWRNWLPPDTASTIKKGGFYSASPFPGLRVISLNMNMCNNGNWWLYINATDPNGMLQWFIDELQNAEDMGQKVHVLGHIFPGCSCCLKPFSWNYYKIVNRYESTIVGQFFGHTHAMGYEVMYDEETLLRPLGIVYMPGSITTYSSLNPGFRIYQIDGNYTGSSWQVQDYTNYFLNLTSANLYGNPVWQKEYGAREAYGLTSLFPKDWNDLIYRMKTDDALFDMFCSHISKSAPTDKCDRNATLCALKTGRNGDPNLCKDL</sequence>
<dbReference type="InterPro" id="IPR008139">
    <property type="entry name" value="SaposinB_dom"/>
</dbReference>
<feature type="binding site" evidence="13">
    <location>
        <position position="473"/>
    </location>
    <ligand>
        <name>Zn(2+)</name>
        <dbReference type="ChEBI" id="CHEBI:29105"/>
        <label>2</label>
    </ligand>
</feature>
<feature type="binding site" evidence="13">
    <location>
        <position position="219"/>
    </location>
    <ligand>
        <name>Zn(2+)</name>
        <dbReference type="ChEBI" id="CHEBI:29105"/>
        <label>1</label>
    </ligand>
</feature>
<protein>
    <recommendedName>
        <fullName evidence="12">Sphingomyelin phosphodiesterase</fullName>
    </recommendedName>
</protein>
<comment type="function">
    <text evidence="12">Converts sphingomyelin to ceramide.</text>
</comment>
<organism evidence="17 18">
    <name type="scientific">Dreissena polymorpha</name>
    <name type="common">Zebra mussel</name>
    <name type="synonym">Mytilus polymorpha</name>
    <dbReference type="NCBI Taxonomy" id="45954"/>
    <lineage>
        <taxon>Eukaryota</taxon>
        <taxon>Metazoa</taxon>
        <taxon>Spiralia</taxon>
        <taxon>Lophotrochozoa</taxon>
        <taxon>Mollusca</taxon>
        <taxon>Bivalvia</taxon>
        <taxon>Autobranchia</taxon>
        <taxon>Heteroconchia</taxon>
        <taxon>Euheterodonta</taxon>
        <taxon>Imparidentia</taxon>
        <taxon>Neoheterodontei</taxon>
        <taxon>Myida</taxon>
        <taxon>Dreissenoidea</taxon>
        <taxon>Dreissenidae</taxon>
        <taxon>Dreissena</taxon>
    </lineage>
</organism>
<dbReference type="PIRSF" id="PIRSF000948">
    <property type="entry name" value="Sphingomy_PDE"/>
    <property type="match status" value="1"/>
</dbReference>
<dbReference type="Gene3D" id="3.60.21.10">
    <property type="match status" value="1"/>
</dbReference>
<feature type="binding site" evidence="13">
    <location>
        <position position="292"/>
    </location>
    <ligand>
        <name>Zn(2+)</name>
        <dbReference type="ChEBI" id="CHEBI:29105"/>
        <label>1</label>
    </ligand>
</feature>
<keyword evidence="4 13" id="KW-0479">Metal-binding</keyword>
<dbReference type="CDD" id="cd00842">
    <property type="entry name" value="MPP_ASMase"/>
    <property type="match status" value="1"/>
</dbReference>
<dbReference type="InterPro" id="IPR004843">
    <property type="entry name" value="Calcineurin-like_PHP"/>
</dbReference>
<dbReference type="Pfam" id="PF00149">
    <property type="entry name" value="Metallophos"/>
    <property type="match status" value="1"/>
</dbReference>
<dbReference type="SUPFAM" id="SSF47862">
    <property type="entry name" value="Saposin"/>
    <property type="match status" value="1"/>
</dbReference>
<comment type="cofactor">
    <cofactor evidence="13">
        <name>Zn(2+)</name>
        <dbReference type="ChEBI" id="CHEBI:29105"/>
    </cofactor>
    <text evidence="13">Binds 2 Zn(2+) ions per subunit.</text>
</comment>
<comment type="catalytic activity">
    <reaction evidence="11">
        <text>a sphingomyelin + H2O = phosphocholine + an N-acylsphing-4-enine + H(+)</text>
        <dbReference type="Rhea" id="RHEA:19253"/>
        <dbReference type="ChEBI" id="CHEBI:15377"/>
        <dbReference type="ChEBI" id="CHEBI:15378"/>
        <dbReference type="ChEBI" id="CHEBI:17636"/>
        <dbReference type="ChEBI" id="CHEBI:52639"/>
        <dbReference type="ChEBI" id="CHEBI:295975"/>
        <dbReference type="EC" id="3.1.4.12"/>
    </reaction>
    <physiologicalReaction direction="left-to-right" evidence="11">
        <dbReference type="Rhea" id="RHEA:19254"/>
    </physiologicalReaction>
</comment>
<dbReference type="SUPFAM" id="SSF56300">
    <property type="entry name" value="Metallo-dependent phosphatases"/>
    <property type="match status" value="1"/>
</dbReference>
<feature type="disulfide bond" evidence="14">
    <location>
        <begin position="234"/>
        <end position="239"/>
    </location>
</feature>
<dbReference type="InterPro" id="IPR029052">
    <property type="entry name" value="Metallo-depent_PP-like"/>
</dbReference>
<evidence type="ECO:0000256" key="7">
    <source>
        <dbReference type="ARBA" id="ARBA00022833"/>
    </source>
</evidence>
<evidence type="ECO:0000256" key="15">
    <source>
        <dbReference type="SAM" id="SignalP"/>
    </source>
</evidence>
<comment type="similarity">
    <text evidence="2 12">Belongs to the acid sphingomyelinase family.</text>
</comment>
<keyword evidence="9" id="KW-0325">Glycoprotein</keyword>
<dbReference type="InterPro" id="IPR011160">
    <property type="entry name" value="Sphingomy_PDE"/>
</dbReference>
<comment type="caution">
    <text evidence="17">The sequence shown here is derived from an EMBL/GenBank/DDBJ whole genome shotgun (WGS) entry which is preliminary data.</text>
</comment>
<feature type="domain" description="Saposin B-type" evidence="16">
    <location>
        <begin position="97"/>
        <end position="181"/>
    </location>
</feature>
<keyword evidence="7 13" id="KW-0862">Zinc</keyword>
<feature type="signal peptide" evidence="15">
    <location>
        <begin position="1"/>
        <end position="25"/>
    </location>
</feature>
<dbReference type="PROSITE" id="PS50015">
    <property type="entry name" value="SAP_B"/>
    <property type="match status" value="1"/>
</dbReference>
<name>A0A9D4RXY7_DREPO</name>
<dbReference type="PANTHER" id="PTHR10340:SF34">
    <property type="entry name" value="SPHINGOMYELIN PHOSPHODIESTERASE"/>
    <property type="match status" value="1"/>
</dbReference>
<dbReference type="SMART" id="SM00741">
    <property type="entry name" value="SapB"/>
    <property type="match status" value="1"/>
</dbReference>
<keyword evidence="5 15" id="KW-0732">Signal</keyword>